<evidence type="ECO:0000313" key="9">
    <source>
        <dbReference type="Proteomes" id="UP001200537"/>
    </source>
</evidence>
<keyword evidence="1 4" id="KW-0547">Nucleotide-binding</keyword>
<accession>A0AAJ1BB99</accession>
<feature type="compositionally biased region" description="Polar residues" evidence="5">
    <location>
        <begin position="1"/>
        <end position="12"/>
    </location>
</feature>
<name>A0AAJ1BB99_9ACTO</name>
<dbReference type="EMBL" id="JAKNHJ010000006">
    <property type="protein sequence ID" value="MCG4617728.1"/>
    <property type="molecule type" value="Genomic_DNA"/>
</dbReference>
<evidence type="ECO:0000256" key="3">
    <source>
        <dbReference type="ARBA" id="ARBA00023134"/>
    </source>
</evidence>
<feature type="domain" description="RapZ C-terminal" evidence="7">
    <location>
        <begin position="195"/>
        <end position="314"/>
    </location>
</feature>
<feature type="binding site" evidence="4">
    <location>
        <begin position="92"/>
        <end position="95"/>
    </location>
    <ligand>
        <name>GTP</name>
        <dbReference type="ChEBI" id="CHEBI:37565"/>
    </ligand>
</feature>
<dbReference type="InterPro" id="IPR005337">
    <property type="entry name" value="RapZ-like"/>
</dbReference>
<reference evidence="8" key="1">
    <citation type="submission" date="2022-01" db="EMBL/GenBank/DDBJ databases">
        <title>Collection of gut derived symbiotic bacterial strains cultured from healthy donors.</title>
        <authorList>
            <person name="Lin H."/>
            <person name="Kohout C."/>
            <person name="Waligurski E."/>
            <person name="Pamer E.G."/>
        </authorList>
    </citation>
    <scope>NUCLEOTIDE SEQUENCE</scope>
    <source>
        <strain evidence="8">DFI.7.46</strain>
    </source>
</reference>
<keyword evidence="2 4" id="KW-0067">ATP-binding</keyword>
<dbReference type="InterPro" id="IPR053930">
    <property type="entry name" value="RapZ-like_N"/>
</dbReference>
<evidence type="ECO:0000256" key="4">
    <source>
        <dbReference type="HAMAP-Rule" id="MF_00636"/>
    </source>
</evidence>
<proteinExistence type="inferred from homology"/>
<dbReference type="AlphaFoldDB" id="A0AAJ1BB99"/>
<comment type="caution">
    <text evidence="8">The sequence shown here is derived from an EMBL/GenBank/DDBJ whole genome shotgun (WGS) entry which is preliminary data.</text>
</comment>
<dbReference type="GO" id="GO:0005525">
    <property type="term" value="F:GTP binding"/>
    <property type="evidence" value="ECO:0007669"/>
    <property type="project" value="UniProtKB-UniRule"/>
</dbReference>
<evidence type="ECO:0000313" key="8">
    <source>
        <dbReference type="EMBL" id="MCG4617728.1"/>
    </source>
</evidence>
<dbReference type="NCBIfam" id="NF003828">
    <property type="entry name" value="PRK05416.1"/>
    <property type="match status" value="1"/>
</dbReference>
<evidence type="ECO:0000256" key="5">
    <source>
        <dbReference type="SAM" id="MobiDB-lite"/>
    </source>
</evidence>
<keyword evidence="3 4" id="KW-0342">GTP-binding</keyword>
<dbReference type="PANTHER" id="PTHR30448:SF0">
    <property type="entry name" value="RNASE ADAPTER PROTEIN RAPZ"/>
    <property type="match status" value="1"/>
</dbReference>
<feature type="region of interest" description="Disordered" evidence="5">
    <location>
        <begin position="1"/>
        <end position="29"/>
    </location>
</feature>
<sequence>MDQAHQQYQSSPPTVPEGVPILDETAPPRDANVPEMIIITGMSGAGRSRAGQALEDLDWYVVDNLPPAMLLPFADMMTPEGEGIHRLAAIVDVRSGELFSKLQHALDELSRRNIRYQLVFLDADERVLVRRYESNRRPHPLQGGGRILDGIRSERRILAPIRARADALIDTTNMNVHDLNRHMRDVVAGEGERPMKLTVMSFGFKNGIPLDADWVCDVRFLANPYWVSELRHLTGRDTPVAKYVLDQPGAEEFVQNMVNMLSPIFDGYLTELKPFVTIAVGCTGGQHRSVALAEKMSELFRAQGLPVRTVHRDLGLE</sequence>
<dbReference type="PANTHER" id="PTHR30448">
    <property type="entry name" value="RNASE ADAPTER PROTEIN RAPZ"/>
    <property type="match status" value="1"/>
</dbReference>
<evidence type="ECO:0000259" key="6">
    <source>
        <dbReference type="Pfam" id="PF03668"/>
    </source>
</evidence>
<evidence type="ECO:0000259" key="7">
    <source>
        <dbReference type="Pfam" id="PF22740"/>
    </source>
</evidence>
<organism evidence="8 9">
    <name type="scientific">Varibaculum cambriense</name>
    <dbReference type="NCBI Taxonomy" id="184870"/>
    <lineage>
        <taxon>Bacteria</taxon>
        <taxon>Bacillati</taxon>
        <taxon>Actinomycetota</taxon>
        <taxon>Actinomycetes</taxon>
        <taxon>Actinomycetales</taxon>
        <taxon>Actinomycetaceae</taxon>
        <taxon>Varibaculum</taxon>
    </lineage>
</organism>
<dbReference type="Pfam" id="PF03668">
    <property type="entry name" value="RapZ-like_N"/>
    <property type="match status" value="1"/>
</dbReference>
<dbReference type="RefSeq" id="WP_238127887.1">
    <property type="nucleotide sequence ID" value="NZ_JAGZVZ010000005.1"/>
</dbReference>
<dbReference type="GO" id="GO:0005524">
    <property type="term" value="F:ATP binding"/>
    <property type="evidence" value="ECO:0007669"/>
    <property type="project" value="UniProtKB-UniRule"/>
</dbReference>
<protein>
    <submittedName>
        <fullName evidence="8">RNase adapter RapZ</fullName>
    </submittedName>
</protein>
<dbReference type="InterPro" id="IPR053931">
    <property type="entry name" value="RapZ_C"/>
</dbReference>
<feature type="binding site" evidence="4">
    <location>
        <begin position="41"/>
        <end position="48"/>
    </location>
    <ligand>
        <name>ATP</name>
        <dbReference type="ChEBI" id="CHEBI:30616"/>
    </ligand>
</feature>
<gene>
    <name evidence="8" type="primary">rapZ</name>
    <name evidence="8" type="ORF">L0M99_04360</name>
</gene>
<dbReference type="Proteomes" id="UP001200537">
    <property type="component" value="Unassembled WGS sequence"/>
</dbReference>
<evidence type="ECO:0000256" key="2">
    <source>
        <dbReference type="ARBA" id="ARBA00022840"/>
    </source>
</evidence>
<feature type="domain" description="RapZ-like N-terminal" evidence="6">
    <location>
        <begin position="35"/>
        <end position="190"/>
    </location>
</feature>
<dbReference type="PIRSF" id="PIRSF005052">
    <property type="entry name" value="P-loopkin"/>
    <property type="match status" value="1"/>
</dbReference>
<dbReference type="InterPro" id="IPR027417">
    <property type="entry name" value="P-loop_NTPase"/>
</dbReference>
<dbReference type="Pfam" id="PF22740">
    <property type="entry name" value="PapZ_C"/>
    <property type="match status" value="1"/>
</dbReference>
<dbReference type="SUPFAM" id="SSF52540">
    <property type="entry name" value="P-loop containing nucleoside triphosphate hydrolases"/>
    <property type="match status" value="1"/>
</dbReference>
<dbReference type="HAMAP" id="MF_00636">
    <property type="entry name" value="RapZ_like"/>
    <property type="match status" value="1"/>
</dbReference>
<evidence type="ECO:0000256" key="1">
    <source>
        <dbReference type="ARBA" id="ARBA00022741"/>
    </source>
</evidence>